<evidence type="ECO:0000313" key="1">
    <source>
        <dbReference type="EMBL" id="SDR77725.1"/>
    </source>
</evidence>
<protein>
    <submittedName>
        <fullName evidence="1">DsrE/DsrF-like family protein</fullName>
    </submittedName>
</protein>
<dbReference type="eggNOG" id="COG3370">
    <property type="taxonomic scope" value="Bacteria"/>
</dbReference>
<accession>A0A1H1LUK9</accession>
<dbReference type="Proteomes" id="UP000185663">
    <property type="component" value="Chromosome I"/>
</dbReference>
<dbReference type="EMBL" id="LT629776">
    <property type="protein sequence ID" value="SDR77725.1"/>
    <property type="molecule type" value="Genomic_DNA"/>
</dbReference>
<dbReference type="RefSeq" id="WP_083371105.1">
    <property type="nucleotide sequence ID" value="NZ_LT629776.1"/>
</dbReference>
<evidence type="ECO:0000313" key="2">
    <source>
        <dbReference type="Proteomes" id="UP000185663"/>
    </source>
</evidence>
<dbReference type="AlphaFoldDB" id="A0A1H1LUK9"/>
<keyword evidence="2" id="KW-1185">Reference proteome</keyword>
<dbReference type="OrthoDB" id="9807925at2"/>
<sequence>MTHSAAIVIFTDIANDSAAVYRALGTAQEFVQAGDDVKIVFDGSGVDSIAAMTAEDNKLHGLLESLRDQVAGACGFCAKAHKSEDAIVAAGYPLLTDNNGHASIRNLVVEGRTVLTF</sequence>
<dbReference type="InterPro" id="IPR027396">
    <property type="entry name" value="DsrEFH-like"/>
</dbReference>
<organism evidence="1 2">
    <name type="scientific">Paraoerskovia marina</name>
    <dbReference type="NCBI Taxonomy" id="545619"/>
    <lineage>
        <taxon>Bacteria</taxon>
        <taxon>Bacillati</taxon>
        <taxon>Actinomycetota</taxon>
        <taxon>Actinomycetes</taxon>
        <taxon>Micrococcales</taxon>
        <taxon>Cellulomonadaceae</taxon>
        <taxon>Paraoerskovia</taxon>
    </lineage>
</organism>
<proteinExistence type="predicted"/>
<name>A0A1H1LUK9_9CELL</name>
<reference evidence="1 2" key="1">
    <citation type="submission" date="2016-10" db="EMBL/GenBank/DDBJ databases">
        <authorList>
            <person name="de Groot N.N."/>
        </authorList>
    </citation>
    <scope>NUCLEOTIDE SEQUENCE [LARGE SCALE GENOMIC DNA]</scope>
    <source>
        <strain evidence="1 2">DSM 22126</strain>
    </source>
</reference>
<dbReference type="SUPFAM" id="SSF75169">
    <property type="entry name" value="DsrEFH-like"/>
    <property type="match status" value="1"/>
</dbReference>
<gene>
    <name evidence="1" type="ORF">SAMN04489860_0020</name>
</gene>